<evidence type="ECO:0000313" key="1">
    <source>
        <dbReference type="EMBL" id="KAJ7952890.1"/>
    </source>
</evidence>
<proteinExistence type="predicted"/>
<gene>
    <name evidence="1" type="ORF">O6P43_024660</name>
</gene>
<sequence length="66" mass="8071">MHLKLKLTNSQIQFETCYFRRHKSSSMFSKFLRVLEEKENRCIQVFFSFEQFQPSIAPPHYLRLTK</sequence>
<comment type="caution">
    <text evidence="1">The sequence shown here is derived from an EMBL/GenBank/DDBJ whole genome shotgun (WGS) entry which is preliminary data.</text>
</comment>
<protein>
    <submittedName>
        <fullName evidence="1">Uncharacterized protein</fullName>
    </submittedName>
</protein>
<organism evidence="1 2">
    <name type="scientific">Quillaja saponaria</name>
    <name type="common">Soap bark tree</name>
    <dbReference type="NCBI Taxonomy" id="32244"/>
    <lineage>
        <taxon>Eukaryota</taxon>
        <taxon>Viridiplantae</taxon>
        <taxon>Streptophyta</taxon>
        <taxon>Embryophyta</taxon>
        <taxon>Tracheophyta</taxon>
        <taxon>Spermatophyta</taxon>
        <taxon>Magnoliopsida</taxon>
        <taxon>eudicotyledons</taxon>
        <taxon>Gunneridae</taxon>
        <taxon>Pentapetalae</taxon>
        <taxon>rosids</taxon>
        <taxon>fabids</taxon>
        <taxon>Fabales</taxon>
        <taxon>Quillajaceae</taxon>
        <taxon>Quillaja</taxon>
    </lineage>
</organism>
<reference evidence="1" key="1">
    <citation type="journal article" date="2023" name="Science">
        <title>Elucidation of the pathway for biosynthesis of saponin adjuvants from the soapbark tree.</title>
        <authorList>
            <person name="Reed J."/>
            <person name="Orme A."/>
            <person name="El-Demerdash A."/>
            <person name="Owen C."/>
            <person name="Martin L.B.B."/>
            <person name="Misra R.C."/>
            <person name="Kikuchi S."/>
            <person name="Rejzek M."/>
            <person name="Martin A.C."/>
            <person name="Harkess A."/>
            <person name="Leebens-Mack J."/>
            <person name="Louveau T."/>
            <person name="Stephenson M.J."/>
            <person name="Osbourn A."/>
        </authorList>
    </citation>
    <scope>NUCLEOTIDE SEQUENCE</scope>
    <source>
        <strain evidence="1">S10</strain>
    </source>
</reference>
<dbReference type="Proteomes" id="UP001163823">
    <property type="component" value="Chromosome 10"/>
</dbReference>
<dbReference type="EMBL" id="JARAOO010000010">
    <property type="protein sequence ID" value="KAJ7952890.1"/>
    <property type="molecule type" value="Genomic_DNA"/>
</dbReference>
<name>A0AAD7PFF8_QUISA</name>
<keyword evidence="2" id="KW-1185">Reference proteome</keyword>
<accession>A0AAD7PFF8</accession>
<dbReference type="AlphaFoldDB" id="A0AAD7PFF8"/>
<evidence type="ECO:0000313" key="2">
    <source>
        <dbReference type="Proteomes" id="UP001163823"/>
    </source>
</evidence>
<dbReference type="KEGG" id="qsa:O6P43_024660"/>